<reference evidence="1 2" key="1">
    <citation type="submission" date="2018-02" db="EMBL/GenBank/DDBJ databases">
        <title>Complete genome sequence of MneRV2, the pig-tailed macaque RV2 rhadinovirus, and evolutionary relationship with rhesus macaque RRV and human herpesvirus 8/KSHV.</title>
        <authorList>
            <person name="Rose T.M."/>
            <person name="Bruce A.G."/>
        </authorList>
    </citation>
    <scope>NUCLEOTIDE SEQUENCE [LARGE SCALE GENOMIC DNA]</scope>
    <source>
        <strain evidence="1 2">J97167</strain>
    </source>
</reference>
<evidence type="ECO:0000313" key="2">
    <source>
        <dbReference type="Proteomes" id="UP000297089"/>
    </source>
</evidence>
<organism evidence="1 2">
    <name type="scientific">macacine gammaherpesvirus 12</name>
    <dbReference type="NCBI Taxonomy" id="2560571"/>
    <lineage>
        <taxon>Viruses</taxon>
        <taxon>Duplodnaviria</taxon>
        <taxon>Heunggongvirae</taxon>
        <taxon>Peploviricota</taxon>
        <taxon>Herviviricetes</taxon>
        <taxon>Herpesvirales</taxon>
        <taxon>Orthoherpesviridae</taxon>
        <taxon>Gammaherpesvirinae</taxon>
        <taxon>Rhadinovirus</taxon>
        <taxon>Rhadinovirus macacinegamma12</taxon>
    </lineage>
</organism>
<dbReference type="Pfam" id="PF04793">
    <property type="entry name" value="Herpes_BBRF1"/>
    <property type="match status" value="1"/>
</dbReference>
<dbReference type="KEGG" id="vg:65099580"/>
<dbReference type="InterPro" id="IPR006878">
    <property type="entry name" value="Herpes_BBRF1"/>
</dbReference>
<name>A0A0B5CYF8_9GAMA</name>
<dbReference type="EMBL" id="KP265674">
    <property type="protein sequence ID" value="AJE29694.1"/>
    <property type="molecule type" value="Genomic_DNA"/>
</dbReference>
<keyword evidence="2" id="KW-1185">Reference proteome</keyword>
<sequence length="301" mass="34764">MSRHHGKDHLLNHMYKFHYPPLGMIVGEMNTLTVNARNPLYQAAALRLERALYLSKILQVLMQHRKGERFIVPQCRSNMVYCLKELHKITNDRIRRLINSVLPLVDAGCLGFDEELVRILPEILKLEYPHVHELLPPHDPTSPLSWCLSHMVGVTNAFKGEVKEMIDTFHDTSVPSFQYLASLVKKFFLVEGVIYEDYQDTQFNVFLNLCLFWTTVIKMYQSCIFKDKLLDTIKACIELLKGEARQFFGWYDLNTPDLGSAALVKYTEHLIRSLSVDSSNIPIGEICSHLHHCKHALINLE</sequence>
<dbReference type="Proteomes" id="UP000297089">
    <property type="component" value="Segment"/>
</dbReference>
<protein>
    <submittedName>
        <fullName evidence="1">ORF49</fullName>
    </submittedName>
</protein>
<proteinExistence type="predicted"/>
<accession>A0A0B5CYF8</accession>
<gene>
    <name evidence="1" type="primary">ORF49</name>
</gene>
<evidence type="ECO:0000313" key="1">
    <source>
        <dbReference type="EMBL" id="AJE29694.1"/>
    </source>
</evidence>